<dbReference type="OrthoDB" id="413122at2759"/>
<comment type="caution">
    <text evidence="4">The sequence shown here is derived from an EMBL/GenBank/DDBJ whole genome shotgun (WGS) entry which is preliminary data.</text>
</comment>
<proteinExistence type="predicted"/>
<dbReference type="InParanoid" id="A0A2J7Q9P0"/>
<feature type="compositionally biased region" description="Polar residues" evidence="2">
    <location>
        <begin position="256"/>
        <end position="266"/>
    </location>
</feature>
<feature type="region of interest" description="Disordered" evidence="2">
    <location>
        <begin position="1227"/>
        <end position="1261"/>
    </location>
</feature>
<evidence type="ECO:0000256" key="1">
    <source>
        <dbReference type="PROSITE-ProRule" id="PRU00042"/>
    </source>
</evidence>
<dbReference type="SMART" id="SM00355">
    <property type="entry name" value="ZnF_C2H2"/>
    <property type="match status" value="1"/>
</dbReference>
<dbReference type="STRING" id="105785.A0A2J7Q9P0"/>
<dbReference type="InterPro" id="IPR013087">
    <property type="entry name" value="Znf_C2H2_type"/>
</dbReference>
<dbReference type="GO" id="GO:0008270">
    <property type="term" value="F:zinc ion binding"/>
    <property type="evidence" value="ECO:0007669"/>
    <property type="project" value="UniProtKB-KW"/>
</dbReference>
<evidence type="ECO:0000259" key="3">
    <source>
        <dbReference type="PROSITE" id="PS50157"/>
    </source>
</evidence>
<organism evidence="4 5">
    <name type="scientific">Cryptotermes secundus</name>
    <dbReference type="NCBI Taxonomy" id="105785"/>
    <lineage>
        <taxon>Eukaryota</taxon>
        <taxon>Metazoa</taxon>
        <taxon>Ecdysozoa</taxon>
        <taxon>Arthropoda</taxon>
        <taxon>Hexapoda</taxon>
        <taxon>Insecta</taxon>
        <taxon>Pterygota</taxon>
        <taxon>Neoptera</taxon>
        <taxon>Polyneoptera</taxon>
        <taxon>Dictyoptera</taxon>
        <taxon>Blattodea</taxon>
        <taxon>Blattoidea</taxon>
        <taxon>Termitoidae</taxon>
        <taxon>Kalotermitidae</taxon>
        <taxon>Cryptotermitinae</taxon>
        <taxon>Cryptotermes</taxon>
    </lineage>
</organism>
<evidence type="ECO:0000313" key="4">
    <source>
        <dbReference type="EMBL" id="PNF25301.1"/>
    </source>
</evidence>
<reference evidence="4 5" key="1">
    <citation type="submission" date="2017-12" db="EMBL/GenBank/DDBJ databases">
        <title>Hemimetabolous genomes reveal molecular basis of termite eusociality.</title>
        <authorList>
            <person name="Harrison M.C."/>
            <person name="Jongepier E."/>
            <person name="Robertson H.M."/>
            <person name="Arning N."/>
            <person name="Bitard-Feildel T."/>
            <person name="Chao H."/>
            <person name="Childers C.P."/>
            <person name="Dinh H."/>
            <person name="Doddapaneni H."/>
            <person name="Dugan S."/>
            <person name="Gowin J."/>
            <person name="Greiner C."/>
            <person name="Han Y."/>
            <person name="Hu H."/>
            <person name="Hughes D.S.T."/>
            <person name="Huylmans A.-K."/>
            <person name="Kemena C."/>
            <person name="Kremer L.P.M."/>
            <person name="Lee S.L."/>
            <person name="Lopez-Ezquerra A."/>
            <person name="Mallet L."/>
            <person name="Monroy-Kuhn J.M."/>
            <person name="Moser A."/>
            <person name="Murali S.C."/>
            <person name="Muzny D.M."/>
            <person name="Otani S."/>
            <person name="Piulachs M.-D."/>
            <person name="Poelchau M."/>
            <person name="Qu J."/>
            <person name="Schaub F."/>
            <person name="Wada-Katsumata A."/>
            <person name="Worley K.C."/>
            <person name="Xie Q."/>
            <person name="Ylla G."/>
            <person name="Poulsen M."/>
            <person name="Gibbs R.A."/>
            <person name="Schal C."/>
            <person name="Richards S."/>
            <person name="Belles X."/>
            <person name="Korb J."/>
            <person name="Bornberg-Bauer E."/>
        </authorList>
    </citation>
    <scope>NUCLEOTIDE SEQUENCE [LARGE SCALE GENOMIC DNA]</scope>
    <source>
        <tissue evidence="4">Whole body</tissue>
    </source>
</reference>
<keyword evidence="5" id="KW-1185">Reference proteome</keyword>
<feature type="compositionally biased region" description="Basic residues" evidence="2">
    <location>
        <begin position="1239"/>
        <end position="1253"/>
    </location>
</feature>
<gene>
    <name evidence="4" type="ORF">B7P43_G11538</name>
</gene>
<dbReference type="PANTHER" id="PTHR47266">
    <property type="entry name" value="ENDONUCLEASE-RELATED"/>
    <property type="match status" value="1"/>
</dbReference>
<dbReference type="Proteomes" id="UP000235965">
    <property type="component" value="Unassembled WGS sequence"/>
</dbReference>
<evidence type="ECO:0000313" key="5">
    <source>
        <dbReference type="Proteomes" id="UP000235965"/>
    </source>
</evidence>
<evidence type="ECO:0000256" key="2">
    <source>
        <dbReference type="SAM" id="MobiDB-lite"/>
    </source>
</evidence>
<sequence>MEIADEQGLLVVNLENCVSSTAAEQVVNGDCVYAVAVASNTCRNEGETVIQIPVSVHCSEELQQPYAAVSQLVEEQLTLQGQHYSAVETQQYTQIEADEHLPCLNADGGTESSHQDADICSENQVSLALGLHQGHSDETDSSYYAEIYNYLASQAMPVGATESYKKILKKRARNYKIMEGVLYYGQKLPKRVITEKMQQREILKNIHIEEGTGVHLGLKKMYMGLNQFYFWKGLYVDVANFVRQCSQCSETAEVQTSGSGQSQQLEHTSKDDSDKDKNTRNGNTSKVWQKVELKLYGPYPKTVLGNEFIITLADPFSHWIVAHPVPGDNHASHIADFVYKTFCTFGFAKCSVIGVPQEILEIAQCKYKEYVSRLQDTLLTCGLMVPQLTSVCDTTVHNLLVFLHDNLSQCTWVGKLLDEFVETNPHAWDLELARFLFEYCTTPGRESSSPFTIMFGRSPVSYLEEDKENHNVIDEDKPAETLSKRRRLQSSILQCRHCEEVFTSKISFRIHQRKHTEEARRQGTLEGQEPLGPATEREKRLLKRTILKRRQRLFKHGNLDRRERLMTIANQKLHPSQESLPKDKWRAELQANTVAAVRKLLASTKEERRRRGRYHKYSAELQEEMARYAMEHGNLETVRHFSQRMGTTVSESTVRNIVKLYRAFTPGLKEEIGRFAARCGVEMACSHFTERLGQEVRRGLVRKFKKLFLSHHPDVEGKQASSNKDKGTNNGIVNAKQKNMYTNELKDEIGSYACHFGIPVAVEHFAQKLSFPPKESTVRKFRKLYLDKHRATQQVAMLQQQLQLTNTVSVQEAAGPSSTQTIDILHASLNILNNAQVSGPTTVVYNAHVQPTNQLIPASHTTSSLPLTFQPLNSGGAAASYQQQTPVIVNQSAVAFNQNPIPLQTFQQPQPIFSSYNNQEHLDNSTTVPVSHKSVVTSVPLTITQTQSHLSETSAQSLPHSSVPTITVAIASDSQQQFQPMSSHSTIVVPHQTHTNERSDLESQSILLSHEQNGATVVQQVVASSLPHPHLQHEQPQQSSLSHELINGTLTNPSSQHHSQVLVQQSSVIADSLLVEQQTAVPDHSQIVEHHNLEPTTFVHALHDGTATLPFDTSGSTLIADRDGTYSIATEINSDMSVTVEKESVLQTSHTPDIPITIQMQEAQTQHNTEDVIISIVPEEATKKLQIKKAPPLSGKVASCSKRERLQEQETKVIHVVKVDCGMEDDVDDPMSAEETPRKRNNSVRRFCSKKKAGSTVGQKRGNYTVYSPEVRAEMGKYAAEHGSQRACRHFRAILGHDVPESTIRGLRDKYLLKREHCGSSSGGDKEVTSLGYAPRGRPMRLGKYDEVVQECIRELIKSGERVTSFLAIATAKQVLMQYEPSLLEENGGKVKLNVTWAKSFLKRIGVQNNS</sequence>
<dbReference type="Gene3D" id="3.30.160.60">
    <property type="entry name" value="Classic Zinc Finger"/>
    <property type="match status" value="1"/>
</dbReference>
<dbReference type="EMBL" id="NEVH01016346">
    <property type="protein sequence ID" value="PNF25301.1"/>
    <property type="molecule type" value="Genomic_DNA"/>
</dbReference>
<dbReference type="Pfam" id="PF17921">
    <property type="entry name" value="Integrase_H2C2"/>
    <property type="match status" value="1"/>
</dbReference>
<feature type="compositionally biased region" description="Basic and acidic residues" evidence="2">
    <location>
        <begin position="267"/>
        <end position="279"/>
    </location>
</feature>
<dbReference type="PROSITE" id="PS50157">
    <property type="entry name" value="ZINC_FINGER_C2H2_2"/>
    <property type="match status" value="1"/>
</dbReference>
<name>A0A2J7Q9P0_9NEOP</name>
<feature type="region of interest" description="Disordered" evidence="2">
    <location>
        <begin position="256"/>
        <end position="283"/>
    </location>
</feature>
<dbReference type="InterPro" id="IPR041588">
    <property type="entry name" value="Integrase_H2C2"/>
</dbReference>
<feature type="domain" description="C2H2-type" evidence="3">
    <location>
        <begin position="493"/>
        <end position="520"/>
    </location>
</feature>
<accession>A0A2J7Q9P0</accession>
<dbReference type="PROSITE" id="PS00028">
    <property type="entry name" value="ZINC_FINGER_C2H2_1"/>
    <property type="match status" value="1"/>
</dbReference>
<keyword evidence="1" id="KW-0863">Zinc-finger</keyword>
<dbReference type="Gene3D" id="1.10.340.70">
    <property type="match status" value="1"/>
</dbReference>
<protein>
    <recommendedName>
        <fullName evidence="3">C2H2-type domain-containing protein</fullName>
    </recommendedName>
</protein>
<keyword evidence="1" id="KW-0479">Metal-binding</keyword>
<keyword evidence="1" id="KW-0862">Zinc</keyword>
<feature type="region of interest" description="Disordered" evidence="2">
    <location>
        <begin position="513"/>
        <end position="533"/>
    </location>
</feature>
<dbReference type="InterPro" id="IPR052160">
    <property type="entry name" value="Gypsy_RT_Integrase-like"/>
</dbReference>